<keyword evidence="2" id="KW-1185">Reference proteome</keyword>
<evidence type="ECO:0000313" key="2">
    <source>
        <dbReference type="Proteomes" id="UP001500067"/>
    </source>
</evidence>
<accession>A0ABP8N6R6</accession>
<evidence type="ECO:0000313" key="1">
    <source>
        <dbReference type="EMBL" id="GAA4460943.1"/>
    </source>
</evidence>
<gene>
    <name evidence="1" type="ORF">GCM10023093_04670</name>
</gene>
<proteinExistence type="predicted"/>
<sequence>MSIGKGVIKVLLGLACITLASCIDRGLIYTYRIHNNADTTISVHVKEGSTIDTTFITPGEQKVVHTHGYLVGKNARYTHHDVSRDMKYMFVIKRGDTSKRNYLDNNSWSFDANTGTYSATVTATEF</sequence>
<evidence type="ECO:0008006" key="3">
    <source>
        <dbReference type="Google" id="ProtNLM"/>
    </source>
</evidence>
<name>A0ABP8N6R6_9BACT</name>
<dbReference type="Proteomes" id="UP001500067">
    <property type="component" value="Unassembled WGS sequence"/>
</dbReference>
<reference evidence="2" key="1">
    <citation type="journal article" date="2019" name="Int. J. Syst. Evol. Microbiol.">
        <title>The Global Catalogue of Microorganisms (GCM) 10K type strain sequencing project: providing services to taxonomists for standard genome sequencing and annotation.</title>
        <authorList>
            <consortium name="The Broad Institute Genomics Platform"/>
            <consortium name="The Broad Institute Genome Sequencing Center for Infectious Disease"/>
            <person name="Wu L."/>
            <person name="Ma J."/>
        </authorList>
    </citation>
    <scope>NUCLEOTIDE SEQUENCE [LARGE SCALE GENOMIC DNA]</scope>
    <source>
        <strain evidence="2">JCM 32105</strain>
    </source>
</reference>
<dbReference type="EMBL" id="BAABFA010000005">
    <property type="protein sequence ID" value="GAA4460943.1"/>
    <property type="molecule type" value="Genomic_DNA"/>
</dbReference>
<organism evidence="1 2">
    <name type="scientific">Nemorincola caseinilytica</name>
    <dbReference type="NCBI Taxonomy" id="2054315"/>
    <lineage>
        <taxon>Bacteria</taxon>
        <taxon>Pseudomonadati</taxon>
        <taxon>Bacteroidota</taxon>
        <taxon>Chitinophagia</taxon>
        <taxon>Chitinophagales</taxon>
        <taxon>Chitinophagaceae</taxon>
        <taxon>Nemorincola</taxon>
    </lineage>
</organism>
<comment type="caution">
    <text evidence="1">The sequence shown here is derived from an EMBL/GenBank/DDBJ whole genome shotgun (WGS) entry which is preliminary data.</text>
</comment>
<protein>
    <recommendedName>
        <fullName evidence="3">Lipoprotein</fullName>
    </recommendedName>
</protein>
<dbReference type="PROSITE" id="PS51257">
    <property type="entry name" value="PROKAR_LIPOPROTEIN"/>
    <property type="match status" value="1"/>
</dbReference>
<dbReference type="RefSeq" id="WP_345077947.1">
    <property type="nucleotide sequence ID" value="NZ_BAABFA010000005.1"/>
</dbReference>